<proteinExistence type="inferred from homology"/>
<dbReference type="InterPro" id="IPR000719">
    <property type="entry name" value="Prot_kinase_dom"/>
</dbReference>
<comment type="catalytic activity">
    <reaction evidence="12">
        <text>L-seryl-[protein] + ATP = O-phospho-L-seryl-[protein] + ADP + H(+)</text>
        <dbReference type="Rhea" id="RHEA:17989"/>
        <dbReference type="Rhea" id="RHEA-COMP:9863"/>
        <dbReference type="Rhea" id="RHEA-COMP:11604"/>
        <dbReference type="ChEBI" id="CHEBI:15378"/>
        <dbReference type="ChEBI" id="CHEBI:29999"/>
        <dbReference type="ChEBI" id="CHEBI:30616"/>
        <dbReference type="ChEBI" id="CHEBI:83421"/>
        <dbReference type="ChEBI" id="CHEBI:456216"/>
        <dbReference type="EC" id="2.7.11.1"/>
    </reaction>
</comment>
<feature type="region of interest" description="Disordered" evidence="14">
    <location>
        <begin position="309"/>
        <end position="342"/>
    </location>
</feature>
<dbReference type="FunFam" id="3.30.200.20:FF:000097">
    <property type="entry name" value="Probable serine/threonine-protein kinase nek1"/>
    <property type="match status" value="1"/>
</dbReference>
<dbReference type="GO" id="GO:0005524">
    <property type="term" value="F:ATP binding"/>
    <property type="evidence" value="ECO:0007669"/>
    <property type="project" value="UniProtKB-UniRule"/>
</dbReference>
<feature type="compositionally biased region" description="Gly residues" evidence="14">
    <location>
        <begin position="406"/>
        <end position="418"/>
    </location>
</feature>
<accession>A0A2G8LLV1</accession>
<keyword evidence="7 13" id="KW-0547">Nucleotide-binding</keyword>
<dbReference type="EC" id="2.7.11.1" evidence="3"/>
<gene>
    <name evidence="16" type="ORF">BSL78_01858</name>
</gene>
<keyword evidence="5" id="KW-0808">Transferase</keyword>
<evidence type="ECO:0000256" key="8">
    <source>
        <dbReference type="ARBA" id="ARBA00022777"/>
    </source>
</evidence>
<keyword evidence="8 16" id="KW-0418">Kinase</keyword>
<evidence type="ECO:0000256" key="7">
    <source>
        <dbReference type="ARBA" id="ARBA00022741"/>
    </source>
</evidence>
<comment type="catalytic activity">
    <reaction evidence="11">
        <text>L-threonyl-[protein] + ATP = O-phospho-L-threonyl-[protein] + ADP + H(+)</text>
        <dbReference type="Rhea" id="RHEA:46608"/>
        <dbReference type="Rhea" id="RHEA-COMP:11060"/>
        <dbReference type="Rhea" id="RHEA-COMP:11605"/>
        <dbReference type="ChEBI" id="CHEBI:15378"/>
        <dbReference type="ChEBI" id="CHEBI:30013"/>
        <dbReference type="ChEBI" id="CHEBI:30616"/>
        <dbReference type="ChEBI" id="CHEBI:61977"/>
        <dbReference type="ChEBI" id="CHEBI:456216"/>
        <dbReference type="EC" id="2.7.11.1"/>
    </reaction>
</comment>
<feature type="compositionally biased region" description="Basic and acidic residues" evidence="14">
    <location>
        <begin position="638"/>
        <end position="661"/>
    </location>
</feature>
<dbReference type="Proteomes" id="UP000230750">
    <property type="component" value="Unassembled WGS sequence"/>
</dbReference>
<dbReference type="Pfam" id="PF00069">
    <property type="entry name" value="Pkinase"/>
    <property type="match status" value="1"/>
</dbReference>
<evidence type="ECO:0000256" key="12">
    <source>
        <dbReference type="ARBA" id="ARBA00048679"/>
    </source>
</evidence>
<dbReference type="GO" id="GO:0046872">
    <property type="term" value="F:metal ion binding"/>
    <property type="evidence" value="ECO:0007669"/>
    <property type="project" value="UniProtKB-KW"/>
</dbReference>
<feature type="compositionally biased region" description="Basic and acidic residues" evidence="14">
    <location>
        <begin position="326"/>
        <end position="342"/>
    </location>
</feature>
<feature type="compositionally biased region" description="Basic and acidic residues" evidence="14">
    <location>
        <begin position="777"/>
        <end position="787"/>
    </location>
</feature>
<dbReference type="SMART" id="SM00220">
    <property type="entry name" value="S_TKc"/>
    <property type="match status" value="1"/>
</dbReference>
<dbReference type="PROSITE" id="PS50011">
    <property type="entry name" value="PROTEIN_KINASE_DOM"/>
    <property type="match status" value="1"/>
</dbReference>
<feature type="domain" description="Protein kinase" evidence="15">
    <location>
        <begin position="4"/>
        <end position="258"/>
    </location>
</feature>
<evidence type="ECO:0000256" key="9">
    <source>
        <dbReference type="ARBA" id="ARBA00022840"/>
    </source>
</evidence>
<dbReference type="PANTHER" id="PTHR44899">
    <property type="entry name" value="CAMK FAMILY PROTEIN KINASE"/>
    <property type="match status" value="1"/>
</dbReference>
<evidence type="ECO:0000256" key="6">
    <source>
        <dbReference type="ARBA" id="ARBA00022723"/>
    </source>
</evidence>
<evidence type="ECO:0000256" key="3">
    <source>
        <dbReference type="ARBA" id="ARBA00012513"/>
    </source>
</evidence>
<keyword evidence="6" id="KW-0479">Metal-binding</keyword>
<dbReference type="STRING" id="307972.A0A2G8LLV1"/>
<feature type="compositionally biased region" description="Polar residues" evidence="14">
    <location>
        <begin position="760"/>
        <end position="775"/>
    </location>
</feature>
<evidence type="ECO:0000256" key="11">
    <source>
        <dbReference type="ARBA" id="ARBA00047899"/>
    </source>
</evidence>
<dbReference type="InterPro" id="IPR017441">
    <property type="entry name" value="Protein_kinase_ATP_BS"/>
</dbReference>
<dbReference type="Gene3D" id="3.30.200.20">
    <property type="entry name" value="Phosphorylase Kinase, domain 1"/>
    <property type="match status" value="1"/>
</dbReference>
<dbReference type="PANTHER" id="PTHR44899:SF5">
    <property type="entry name" value="PROTEIN KINASE DOMAIN-CONTAINING PROTEIN"/>
    <property type="match status" value="1"/>
</dbReference>
<evidence type="ECO:0000256" key="5">
    <source>
        <dbReference type="ARBA" id="ARBA00022679"/>
    </source>
</evidence>
<evidence type="ECO:0000313" key="16">
    <source>
        <dbReference type="EMBL" id="PIK61215.1"/>
    </source>
</evidence>
<dbReference type="InterPro" id="IPR051131">
    <property type="entry name" value="NEK_Ser/Thr_kinase_NIMA"/>
</dbReference>
<dbReference type="SUPFAM" id="SSF56112">
    <property type="entry name" value="Protein kinase-like (PK-like)"/>
    <property type="match status" value="1"/>
</dbReference>
<dbReference type="GO" id="GO:0004674">
    <property type="term" value="F:protein serine/threonine kinase activity"/>
    <property type="evidence" value="ECO:0007669"/>
    <property type="project" value="UniProtKB-KW"/>
</dbReference>
<feature type="region of interest" description="Disordered" evidence="14">
    <location>
        <begin position="638"/>
        <end position="731"/>
    </location>
</feature>
<dbReference type="InterPro" id="IPR011009">
    <property type="entry name" value="Kinase-like_dom_sf"/>
</dbReference>
<dbReference type="AlphaFoldDB" id="A0A2G8LLV1"/>
<evidence type="ECO:0000256" key="4">
    <source>
        <dbReference type="ARBA" id="ARBA00022527"/>
    </source>
</evidence>
<name>A0A2G8LLV1_STIJA</name>
<evidence type="ECO:0000256" key="10">
    <source>
        <dbReference type="ARBA" id="ARBA00022842"/>
    </source>
</evidence>
<feature type="compositionally biased region" description="Pro residues" evidence="14">
    <location>
        <begin position="422"/>
        <end position="432"/>
    </location>
</feature>
<feature type="region of interest" description="Disordered" evidence="14">
    <location>
        <begin position="391"/>
        <end position="444"/>
    </location>
</feature>
<keyword evidence="10" id="KW-0460">Magnesium</keyword>
<dbReference type="OrthoDB" id="248923at2759"/>
<dbReference type="PROSITE" id="PS00108">
    <property type="entry name" value="PROTEIN_KINASE_ST"/>
    <property type="match status" value="1"/>
</dbReference>
<evidence type="ECO:0000256" key="1">
    <source>
        <dbReference type="ARBA" id="ARBA00001946"/>
    </source>
</evidence>
<keyword evidence="17" id="KW-1185">Reference proteome</keyword>
<dbReference type="FunFam" id="1.10.510.10:FF:000172">
    <property type="entry name" value="serine/threonine-protein kinase Nek1 isoform X1"/>
    <property type="match status" value="1"/>
</dbReference>
<comment type="cofactor">
    <cofactor evidence="1">
        <name>Mg(2+)</name>
        <dbReference type="ChEBI" id="CHEBI:18420"/>
    </cofactor>
</comment>
<feature type="region of interest" description="Disordered" evidence="14">
    <location>
        <begin position="760"/>
        <end position="787"/>
    </location>
</feature>
<dbReference type="PROSITE" id="PS00107">
    <property type="entry name" value="PROTEIN_KINASE_ATP"/>
    <property type="match status" value="1"/>
</dbReference>
<evidence type="ECO:0000259" key="15">
    <source>
        <dbReference type="PROSITE" id="PS50011"/>
    </source>
</evidence>
<evidence type="ECO:0000256" key="13">
    <source>
        <dbReference type="PROSITE-ProRule" id="PRU10141"/>
    </source>
</evidence>
<keyword evidence="4" id="KW-0723">Serine/threonine-protein kinase</keyword>
<evidence type="ECO:0000313" key="17">
    <source>
        <dbReference type="Proteomes" id="UP000230750"/>
    </source>
</evidence>
<feature type="binding site" evidence="13">
    <location>
        <position position="33"/>
    </location>
    <ligand>
        <name>ATP</name>
        <dbReference type="ChEBI" id="CHEBI:30616"/>
    </ligand>
</feature>
<evidence type="ECO:0000256" key="2">
    <source>
        <dbReference type="ARBA" id="ARBA00010886"/>
    </source>
</evidence>
<protein>
    <recommendedName>
        <fullName evidence="3">non-specific serine/threonine protein kinase</fullName>
        <ecNumber evidence="3">2.7.11.1</ecNumber>
    </recommendedName>
</protein>
<dbReference type="InterPro" id="IPR008271">
    <property type="entry name" value="Ser/Thr_kinase_AS"/>
</dbReference>
<evidence type="ECO:0000256" key="14">
    <source>
        <dbReference type="SAM" id="MobiDB-lite"/>
    </source>
</evidence>
<sequence>MDRYIRKKKIGEGSFGTALLVQSKADGKNYVIKEINISKMKRKEKEEAKKEVSVLRKMKHPNIVSYTESFEELGNLYIVMDYCDGGDLYQRINARRGALIPEDQIMDWFVQICLALKHVHDRKILHRDIKSQNIFLTSRGIIKIGDFGIARVLNNTMELARTCIGTPYYLSPEICENKPYNNKSDIWALGCVLYELCTLKHAFEAGNMKNLVLKIIRGSYPPVAPKYSYDLRNLINQLFKRNPRDRPSVNTILKKNFIMKRIRKYLTDAQLEDEFSHTVIHKGMLPPKAAVKRPVDKVSEGVRISGPAAKYGAPMMRKKPPIVRKSSAERERRSSQPDLEQKKKELLAKEKERRNKNVWVPAVHHEEMHFKAQKQKLVDRQKMLQIRKAREAGWKHTLSSNSSNGSTGGSGGGMGGGLHQPPARPLPQPNLQPLPRAGNEGNYDHYHQYLDNLQAKQNVEGGIGNVALFREDRDAMKRQILERPASASAAEAARRAEVDRNIAVNAADRAAVVSEFLLRKRQAEAYKIRAGFQMGWNPLQEVPPDRPQPQYQEVRNVGGNQDYLEKLKAIRMQNFKERQLLQQRHEEAEGKGVKYVIDEQKVDADSRRKKIEALKAQADERAAKLKEQLERQRREMYEREQKQWQEHLARKKNQEKVEKQKNSAGEIRPAVGPSTPGVSMTGVLQDVGVNIKTAAPQKPEPVEPPSSHEQPESQLAAERKKWGGGDGKNLNLARLPLQETASNMEVTSAADVVTKYEKQATVSTNKTKAQPSPQIASEEKGDPPSPS</sequence>
<reference evidence="16 17" key="1">
    <citation type="journal article" date="2017" name="PLoS Biol.">
        <title>The sea cucumber genome provides insights into morphological evolution and visceral regeneration.</title>
        <authorList>
            <person name="Zhang X."/>
            <person name="Sun L."/>
            <person name="Yuan J."/>
            <person name="Sun Y."/>
            <person name="Gao Y."/>
            <person name="Zhang L."/>
            <person name="Li S."/>
            <person name="Dai H."/>
            <person name="Hamel J.F."/>
            <person name="Liu C."/>
            <person name="Yu Y."/>
            <person name="Liu S."/>
            <person name="Lin W."/>
            <person name="Guo K."/>
            <person name="Jin S."/>
            <person name="Xu P."/>
            <person name="Storey K.B."/>
            <person name="Huan P."/>
            <person name="Zhang T."/>
            <person name="Zhou Y."/>
            <person name="Zhang J."/>
            <person name="Lin C."/>
            <person name="Li X."/>
            <person name="Xing L."/>
            <person name="Huo D."/>
            <person name="Sun M."/>
            <person name="Wang L."/>
            <person name="Mercier A."/>
            <person name="Li F."/>
            <person name="Yang H."/>
            <person name="Xiang J."/>
        </authorList>
    </citation>
    <scope>NUCLEOTIDE SEQUENCE [LARGE SCALE GENOMIC DNA]</scope>
    <source>
        <strain evidence="16">Shaxun</strain>
        <tissue evidence="16">Muscle</tissue>
    </source>
</reference>
<comment type="caution">
    <text evidence="16">The sequence shown here is derived from an EMBL/GenBank/DDBJ whole genome shotgun (WGS) entry which is preliminary data.</text>
</comment>
<comment type="similarity">
    <text evidence="2">Belongs to the protein kinase superfamily. NEK Ser/Thr protein kinase family. NIMA subfamily.</text>
</comment>
<organism evidence="16 17">
    <name type="scientific">Stichopus japonicus</name>
    <name type="common">Sea cucumber</name>
    <dbReference type="NCBI Taxonomy" id="307972"/>
    <lineage>
        <taxon>Eukaryota</taxon>
        <taxon>Metazoa</taxon>
        <taxon>Echinodermata</taxon>
        <taxon>Eleutherozoa</taxon>
        <taxon>Echinozoa</taxon>
        <taxon>Holothuroidea</taxon>
        <taxon>Aspidochirotacea</taxon>
        <taxon>Aspidochirotida</taxon>
        <taxon>Stichopodidae</taxon>
        <taxon>Apostichopus</taxon>
    </lineage>
</organism>
<dbReference type="EMBL" id="MRZV01000038">
    <property type="protein sequence ID" value="PIK61215.1"/>
    <property type="molecule type" value="Genomic_DNA"/>
</dbReference>
<dbReference type="Gene3D" id="1.10.510.10">
    <property type="entry name" value="Transferase(Phosphotransferase) domain 1"/>
    <property type="match status" value="1"/>
</dbReference>
<keyword evidence="9 13" id="KW-0067">ATP-binding</keyword>